<dbReference type="EMBL" id="JARACI010000271">
    <property type="protein sequence ID" value="MDD9205108.1"/>
    <property type="molecule type" value="Genomic_DNA"/>
</dbReference>
<comment type="caution">
    <text evidence="2">The sequence shown here is derived from an EMBL/GenBank/DDBJ whole genome shotgun (WGS) entry which is preliminary data.</text>
</comment>
<keyword evidence="3" id="KW-1185">Reference proteome</keyword>
<reference evidence="2" key="1">
    <citation type="submission" date="2023-02" db="EMBL/GenBank/DDBJ databases">
        <title>Georgenia sp.10Sc9-8, isolated from a soil sample collected from the Taklamakan desert.</title>
        <authorList>
            <person name="Liu S."/>
        </authorList>
    </citation>
    <scope>NUCLEOTIDE SEQUENCE</scope>
    <source>
        <strain evidence="2">10Sc9-8</strain>
    </source>
</reference>
<evidence type="ECO:0000256" key="1">
    <source>
        <dbReference type="SAM" id="Phobius"/>
    </source>
</evidence>
<organism evidence="2 3">
    <name type="scientific">Georgenia halotolerans</name>
    <dbReference type="NCBI Taxonomy" id="3028317"/>
    <lineage>
        <taxon>Bacteria</taxon>
        <taxon>Bacillati</taxon>
        <taxon>Actinomycetota</taxon>
        <taxon>Actinomycetes</taxon>
        <taxon>Micrococcales</taxon>
        <taxon>Bogoriellaceae</taxon>
        <taxon>Georgenia</taxon>
    </lineage>
</organism>
<protein>
    <recommendedName>
        <fullName evidence="4">ABC transporter permease</fullName>
    </recommendedName>
</protein>
<evidence type="ECO:0000313" key="2">
    <source>
        <dbReference type="EMBL" id="MDD9205108.1"/>
    </source>
</evidence>
<keyword evidence="1" id="KW-0472">Membrane</keyword>
<evidence type="ECO:0008006" key="4">
    <source>
        <dbReference type="Google" id="ProtNLM"/>
    </source>
</evidence>
<sequence>MDARLGSRQYLVALVALVVLLFTVLSMLAPNTYPTLRNLASMANQMAPIGMLALCVCITFLIGGIDLSIVAVA</sequence>
<proteinExistence type="predicted"/>
<name>A0ABT5TTT8_9MICO</name>
<evidence type="ECO:0000313" key="3">
    <source>
        <dbReference type="Proteomes" id="UP001165561"/>
    </source>
</evidence>
<feature type="transmembrane region" description="Helical" evidence="1">
    <location>
        <begin position="12"/>
        <end position="29"/>
    </location>
</feature>
<keyword evidence="1" id="KW-1133">Transmembrane helix</keyword>
<keyword evidence="1" id="KW-0812">Transmembrane</keyword>
<gene>
    <name evidence="2" type="ORF">PU560_01345</name>
</gene>
<feature type="transmembrane region" description="Helical" evidence="1">
    <location>
        <begin position="49"/>
        <end position="72"/>
    </location>
</feature>
<accession>A0ABT5TTT8</accession>
<feature type="non-terminal residue" evidence="2">
    <location>
        <position position="73"/>
    </location>
</feature>
<dbReference type="Proteomes" id="UP001165561">
    <property type="component" value="Unassembled WGS sequence"/>
</dbReference>